<keyword evidence="1" id="KW-0175">Coiled coil</keyword>
<keyword evidence="2" id="KW-0732">Signal</keyword>
<feature type="signal peptide" evidence="2">
    <location>
        <begin position="1"/>
        <end position="39"/>
    </location>
</feature>
<organism evidence="3 4">
    <name type="scientific">Microbacterium terricola</name>
    <dbReference type="NCBI Taxonomy" id="344163"/>
    <lineage>
        <taxon>Bacteria</taxon>
        <taxon>Bacillati</taxon>
        <taxon>Actinomycetota</taxon>
        <taxon>Actinomycetes</taxon>
        <taxon>Micrococcales</taxon>
        <taxon>Microbacteriaceae</taxon>
        <taxon>Microbacterium</taxon>
    </lineage>
</organism>
<name>A0ABM8DXL2_9MICO</name>
<proteinExistence type="predicted"/>
<dbReference type="Proteomes" id="UP001317779">
    <property type="component" value="Chromosome"/>
</dbReference>
<protein>
    <submittedName>
        <fullName evidence="3">Uncharacterized protein</fullName>
    </submittedName>
</protein>
<keyword evidence="4" id="KW-1185">Reference proteome</keyword>
<dbReference type="EMBL" id="AP027141">
    <property type="protein sequence ID" value="BDV30240.1"/>
    <property type="molecule type" value="Genomic_DNA"/>
</dbReference>
<dbReference type="Gene3D" id="2.60.40.2700">
    <property type="match status" value="1"/>
</dbReference>
<evidence type="ECO:0000256" key="1">
    <source>
        <dbReference type="SAM" id="Coils"/>
    </source>
</evidence>
<dbReference type="RefSeq" id="WP_263795899.1">
    <property type="nucleotide sequence ID" value="NZ_AP027141.1"/>
</dbReference>
<sequence length="376" mass="39330">MNNRTLGAVKGTRAKWAATGTALALVAGLGGFAAQAANAAGEPSFAPWDEENPNPISLTDALVFYKNADFGWVVNTHLSEVTELAYTVADGHSTAGATAYAPSFQLITHSDQKTYARLVWEPYMQADELDPVSGEYTDLQDGLWWTNKIPSGPGSQADPQPLAFFADGGAAGWTNVVAGAIDVHQGSTSETVSTITHVSFNGSAVPLGNPDATPFDSADIDDAVAEATTPLDEQLEGQSGVIRDQAAEIAALKGQLEAKTAKATSLQKQLDAKAAELKSYKATHHTADGTDLRESRALLSAAPVHGRTVGVDLTGTIAKADSVKYQWYLSGKAVDGATKSTYKVPANATKRSVSVKVTGTSGYITFSIHSNTVAAK</sequence>
<evidence type="ECO:0000313" key="4">
    <source>
        <dbReference type="Proteomes" id="UP001317779"/>
    </source>
</evidence>
<accession>A0ABM8DXL2</accession>
<feature type="chain" id="PRO_5047512809" evidence="2">
    <location>
        <begin position="40"/>
        <end position="376"/>
    </location>
</feature>
<gene>
    <name evidence="3" type="ORF">Microterr_09000</name>
</gene>
<evidence type="ECO:0000256" key="2">
    <source>
        <dbReference type="SAM" id="SignalP"/>
    </source>
</evidence>
<reference evidence="3 4" key="1">
    <citation type="submission" date="2022-12" db="EMBL/GenBank/DDBJ databases">
        <title>Microbacterium terricola strain KV-448 chromosome, complete genome.</title>
        <authorList>
            <person name="Oshima T."/>
            <person name="Moriya T."/>
            <person name="Bessho Y."/>
        </authorList>
    </citation>
    <scope>NUCLEOTIDE SEQUENCE [LARGE SCALE GENOMIC DNA]</scope>
    <source>
        <strain evidence="3 4">KV-448</strain>
    </source>
</reference>
<feature type="coiled-coil region" evidence="1">
    <location>
        <begin position="242"/>
        <end position="283"/>
    </location>
</feature>
<evidence type="ECO:0000313" key="3">
    <source>
        <dbReference type="EMBL" id="BDV30240.1"/>
    </source>
</evidence>